<name>A0ABX0KFK7_9PROT</name>
<dbReference type="Proteomes" id="UP000615326">
    <property type="component" value="Unassembled WGS sequence"/>
</dbReference>
<accession>A0ABX0KFK7</accession>
<gene>
    <name evidence="1" type="ORF">GOB84_15370</name>
</gene>
<organism evidence="1 2">
    <name type="scientific">Acetobacter fallax</name>
    <dbReference type="NCBI Taxonomy" id="1737473"/>
    <lineage>
        <taxon>Bacteria</taxon>
        <taxon>Pseudomonadati</taxon>
        <taxon>Pseudomonadota</taxon>
        <taxon>Alphaproteobacteria</taxon>
        <taxon>Acetobacterales</taxon>
        <taxon>Acetobacteraceae</taxon>
        <taxon>Acetobacter</taxon>
    </lineage>
</organism>
<protein>
    <submittedName>
        <fullName evidence="1">Uncharacterized protein</fullName>
    </submittedName>
</protein>
<evidence type="ECO:0000313" key="1">
    <source>
        <dbReference type="EMBL" id="NHO33906.1"/>
    </source>
</evidence>
<keyword evidence="2" id="KW-1185">Reference proteome</keyword>
<comment type="caution">
    <text evidence="1">The sequence shown here is derived from an EMBL/GenBank/DDBJ whole genome shotgun (WGS) entry which is preliminary data.</text>
</comment>
<reference evidence="1 2" key="1">
    <citation type="journal article" date="2020" name="Int. J. Syst. Evol. Microbiol.">
        <title>Novel acetic acid bacteria from cider fermentations: Acetobacter conturbans sp. nov. and Acetobacter fallax sp. nov.</title>
        <authorList>
            <person name="Sombolestani A.S."/>
            <person name="Cleenwerck I."/>
            <person name="Cnockaert M."/>
            <person name="Borremans W."/>
            <person name="Wieme A.D."/>
            <person name="De Vuyst L."/>
            <person name="Vandamme P."/>
        </authorList>
    </citation>
    <scope>NUCLEOTIDE SEQUENCE [LARGE SCALE GENOMIC DNA]</scope>
    <source>
        <strain evidence="1 2">LMG 1637</strain>
    </source>
</reference>
<dbReference type="EMBL" id="WOSW01000043">
    <property type="protein sequence ID" value="NHO33906.1"/>
    <property type="molecule type" value="Genomic_DNA"/>
</dbReference>
<evidence type="ECO:0000313" key="2">
    <source>
        <dbReference type="Proteomes" id="UP000615326"/>
    </source>
</evidence>
<proteinExistence type="predicted"/>
<sequence length="96" mass="10515">MTGTVALLVLLADLMFPQHVLDQSLHPPFPVPPEPRLQTDPAADMAAYQAQQTKWLESFGWTDRASGIAHIPVGQAMRQVARDGIPGWPSDKDGKK</sequence>